<protein>
    <submittedName>
        <fullName evidence="1">FtsQ-type POTRA domain-containing protein</fullName>
    </submittedName>
</protein>
<sequence>MKENDKGRKKKKRKKKRYLLKFLITVAFATGLYFFFTSSLFDIQKITVENNNYYTAEQIISLAGAKTGVNLFEAPLSQMKEKLLEDPYVKNVKLKKRLPAEVVIIVDERKEEAAIPYSNSFIIIDGEGMVLRKSNVEPTLTLLMGMTVKNMKPGTPLEVEENASLTDTLKLLRKVKEHDLFFKKIDITSISIKAYIYDQLICEGTPENIMDNLDSLQEVLYDLYTKGIERGVIKMGSDEYFSFSPLVE</sequence>
<proteinExistence type="predicted"/>
<accession>A0ACD1AAX3</accession>
<keyword evidence="2" id="KW-1185">Reference proteome</keyword>
<reference evidence="1" key="1">
    <citation type="submission" date="2019-08" db="EMBL/GenBank/DDBJ databases">
        <title>Genome sequence of Clostridiales bacterium MT110.</title>
        <authorList>
            <person name="Cao J."/>
        </authorList>
    </citation>
    <scope>NUCLEOTIDE SEQUENCE</scope>
    <source>
        <strain evidence="1">MT110</strain>
    </source>
</reference>
<gene>
    <name evidence="1" type="ORF">FRZ06_09405</name>
</gene>
<evidence type="ECO:0000313" key="2">
    <source>
        <dbReference type="Proteomes" id="UP000594014"/>
    </source>
</evidence>
<organism evidence="1 2">
    <name type="scientific">Anoxybacterium hadale</name>
    <dbReference type="NCBI Taxonomy" id="3408580"/>
    <lineage>
        <taxon>Bacteria</taxon>
        <taxon>Bacillati</taxon>
        <taxon>Bacillota</taxon>
        <taxon>Clostridia</taxon>
        <taxon>Peptostreptococcales</taxon>
        <taxon>Anaerovoracaceae</taxon>
        <taxon>Anoxybacterium</taxon>
    </lineage>
</organism>
<name>A0ACD1AAX3_9FIRM</name>
<dbReference type="Proteomes" id="UP000594014">
    <property type="component" value="Chromosome"/>
</dbReference>
<evidence type="ECO:0000313" key="1">
    <source>
        <dbReference type="EMBL" id="QOX63552.1"/>
    </source>
</evidence>
<dbReference type="EMBL" id="CP042469">
    <property type="protein sequence ID" value="QOX63552.1"/>
    <property type="molecule type" value="Genomic_DNA"/>
</dbReference>